<dbReference type="PANTHER" id="PTHR33336:SF3">
    <property type="entry name" value="ABM DOMAIN-CONTAINING PROTEIN"/>
    <property type="match status" value="1"/>
</dbReference>
<dbReference type="InterPro" id="IPR011008">
    <property type="entry name" value="Dimeric_a/b-barrel"/>
</dbReference>
<keyword evidence="2" id="KW-0503">Monooxygenase</keyword>
<gene>
    <name evidence="2" type="ORF">GURASL_29490</name>
</gene>
<dbReference type="Pfam" id="PF03992">
    <property type="entry name" value="ABM"/>
    <property type="match status" value="1"/>
</dbReference>
<dbReference type="Gene3D" id="3.30.70.100">
    <property type="match status" value="1"/>
</dbReference>
<sequence length="101" mass="10961">MISVIASIRVKPGCREEFLSVLKANVPTVRAESGCFDYLPTVDIDAGLAAQELDGALVTLIERWESVAALQAHLATPHMLAYRERVKELVAGVSLKVLQEA</sequence>
<evidence type="ECO:0000313" key="2">
    <source>
        <dbReference type="EMBL" id="BDV44026.1"/>
    </source>
</evidence>
<keyword evidence="3" id="KW-1185">Reference proteome</keyword>
<protein>
    <submittedName>
        <fullName evidence="2">Quinol monooxygenase</fullName>
    </submittedName>
</protein>
<evidence type="ECO:0000313" key="3">
    <source>
        <dbReference type="Proteomes" id="UP001317705"/>
    </source>
</evidence>
<name>A0ABN6VUN5_9BACT</name>
<dbReference type="Proteomes" id="UP001317705">
    <property type="component" value="Chromosome"/>
</dbReference>
<dbReference type="SUPFAM" id="SSF54909">
    <property type="entry name" value="Dimeric alpha+beta barrel"/>
    <property type="match status" value="1"/>
</dbReference>
<organism evidence="2 3">
    <name type="scientific">Geotalea uraniireducens</name>
    <dbReference type="NCBI Taxonomy" id="351604"/>
    <lineage>
        <taxon>Bacteria</taxon>
        <taxon>Pseudomonadati</taxon>
        <taxon>Thermodesulfobacteriota</taxon>
        <taxon>Desulfuromonadia</taxon>
        <taxon>Geobacterales</taxon>
        <taxon>Geobacteraceae</taxon>
        <taxon>Geotalea</taxon>
    </lineage>
</organism>
<reference evidence="2 3" key="1">
    <citation type="submission" date="2022-12" db="EMBL/GenBank/DDBJ databases">
        <title>Polyphasic characterization of Geotalea uranireducens NIT-SL11 newly isolated from a complex of sewage sludge and microbially reduced graphene oxide.</title>
        <authorList>
            <person name="Xie L."/>
            <person name="Yoshida N."/>
            <person name="Meng L."/>
        </authorList>
    </citation>
    <scope>NUCLEOTIDE SEQUENCE [LARGE SCALE GENOMIC DNA]</scope>
    <source>
        <strain evidence="2 3">NIT-SL11</strain>
    </source>
</reference>
<keyword evidence="2" id="KW-0560">Oxidoreductase</keyword>
<dbReference type="InterPro" id="IPR007138">
    <property type="entry name" value="ABM_dom"/>
</dbReference>
<evidence type="ECO:0000259" key="1">
    <source>
        <dbReference type="PROSITE" id="PS51725"/>
    </source>
</evidence>
<feature type="domain" description="ABM" evidence="1">
    <location>
        <begin position="2"/>
        <end position="98"/>
    </location>
</feature>
<proteinExistence type="predicted"/>
<dbReference type="PROSITE" id="PS51725">
    <property type="entry name" value="ABM"/>
    <property type="match status" value="1"/>
</dbReference>
<dbReference type="InterPro" id="IPR050744">
    <property type="entry name" value="AI-2_Isomerase_LsrG"/>
</dbReference>
<dbReference type="EMBL" id="AP027151">
    <property type="protein sequence ID" value="BDV44026.1"/>
    <property type="molecule type" value="Genomic_DNA"/>
</dbReference>
<dbReference type="PANTHER" id="PTHR33336">
    <property type="entry name" value="QUINOL MONOOXYGENASE YGIN-RELATED"/>
    <property type="match status" value="1"/>
</dbReference>
<dbReference type="GO" id="GO:0004497">
    <property type="term" value="F:monooxygenase activity"/>
    <property type="evidence" value="ECO:0007669"/>
    <property type="project" value="UniProtKB-KW"/>
</dbReference>
<dbReference type="RefSeq" id="WP_282000138.1">
    <property type="nucleotide sequence ID" value="NZ_AP027151.1"/>
</dbReference>
<accession>A0ABN6VUN5</accession>